<protein>
    <submittedName>
        <fullName evidence="3">Uncharacterized protein</fullName>
    </submittedName>
</protein>
<feature type="region of interest" description="Disordered" evidence="2">
    <location>
        <begin position="471"/>
        <end position="503"/>
    </location>
</feature>
<keyword evidence="4" id="KW-1185">Reference proteome</keyword>
<evidence type="ECO:0000256" key="2">
    <source>
        <dbReference type="SAM" id="MobiDB-lite"/>
    </source>
</evidence>
<keyword evidence="1" id="KW-0175">Coiled coil</keyword>
<name>A0AAV2Z9Y1_9STRA</name>
<feature type="coiled-coil region" evidence="1">
    <location>
        <begin position="126"/>
        <end position="191"/>
    </location>
</feature>
<organism evidence="3 4">
    <name type="scientific">Lagenidium giganteum</name>
    <dbReference type="NCBI Taxonomy" id="4803"/>
    <lineage>
        <taxon>Eukaryota</taxon>
        <taxon>Sar</taxon>
        <taxon>Stramenopiles</taxon>
        <taxon>Oomycota</taxon>
        <taxon>Peronosporomycetes</taxon>
        <taxon>Pythiales</taxon>
        <taxon>Pythiaceae</taxon>
    </lineage>
</organism>
<dbReference type="Proteomes" id="UP001146120">
    <property type="component" value="Unassembled WGS sequence"/>
</dbReference>
<dbReference type="AlphaFoldDB" id="A0AAV2Z9Y1"/>
<evidence type="ECO:0000313" key="4">
    <source>
        <dbReference type="Proteomes" id="UP001146120"/>
    </source>
</evidence>
<sequence length="524" mass="57497">MHTSLLMGATRKSSELQARKSARILAEKTTRSRRGTKRGRGDDEESPSRTAGREKTSSTKGPSAVNDASEENASSDVGGAGGASEAAGAEAMEMNATSRMKEVAVDAGMAATAPGSAEDAPRVFTEAELTARITSLVAKNEQLSAEIDTLKRSFTVRDDQTNRLLLELTTLSKMENELADLQRGYQESSRKNVALIQEALKRITFCSSTVESLKHCGSMTAIQLQTFRKECSDEINSLISKLEDIDQQPVGAAAAAVDKCTELADVAGTMPVIVSEDCDELMQLKKQIAACRKQLDEIEPRRSAIDNEIFDRMDKFTNQLKTVHEHMIVIEQNLALENQTCHRSMEKLLSRQMGHFREEQDAESKRLQDEMDELRSDMCDVLKEMHLLKERSKFWSPKVNMGFEPGPPRRPSQGVELDETTVGDPTMGTTTVDSNIVTATVLASNIQPENVGKTIENDRDVDPPNPGFVPKSCASPHYSSRSSSMSGRISISRDGGTGAEATPAEVERRLLEQHRRFWIGEGAG</sequence>
<dbReference type="EMBL" id="DAKRPA010000028">
    <property type="protein sequence ID" value="DBA02680.1"/>
    <property type="molecule type" value="Genomic_DNA"/>
</dbReference>
<gene>
    <name evidence="3" type="ORF">N0F65_010505</name>
</gene>
<proteinExistence type="predicted"/>
<comment type="caution">
    <text evidence="3">The sequence shown here is derived from an EMBL/GenBank/DDBJ whole genome shotgun (WGS) entry which is preliminary data.</text>
</comment>
<reference evidence="3" key="2">
    <citation type="journal article" date="2023" name="Microbiol Resour">
        <title>Decontamination and Annotation of the Draft Genome Sequence of the Oomycete Lagenidium giganteum ARSEF 373.</title>
        <authorList>
            <person name="Morgan W.R."/>
            <person name="Tartar A."/>
        </authorList>
    </citation>
    <scope>NUCLEOTIDE SEQUENCE</scope>
    <source>
        <strain evidence="3">ARSEF 373</strain>
    </source>
</reference>
<feature type="compositionally biased region" description="Low complexity" evidence="2">
    <location>
        <begin position="479"/>
        <end position="494"/>
    </location>
</feature>
<evidence type="ECO:0000256" key="1">
    <source>
        <dbReference type="SAM" id="Coils"/>
    </source>
</evidence>
<reference evidence="3" key="1">
    <citation type="submission" date="2022-11" db="EMBL/GenBank/DDBJ databases">
        <authorList>
            <person name="Morgan W.R."/>
            <person name="Tartar A."/>
        </authorList>
    </citation>
    <scope>NUCLEOTIDE SEQUENCE</scope>
    <source>
        <strain evidence="3">ARSEF 373</strain>
    </source>
</reference>
<evidence type="ECO:0000313" key="3">
    <source>
        <dbReference type="EMBL" id="DBA02680.1"/>
    </source>
</evidence>
<accession>A0AAV2Z9Y1</accession>
<feature type="region of interest" description="Disordered" evidence="2">
    <location>
        <begin position="1"/>
        <end position="88"/>
    </location>
</feature>